<comment type="caution">
    <text evidence="1">The sequence shown here is derived from an EMBL/GenBank/DDBJ whole genome shotgun (WGS) entry which is preliminary data.</text>
</comment>
<protein>
    <submittedName>
        <fullName evidence="1">Uncharacterized protein</fullName>
    </submittedName>
</protein>
<keyword evidence="2" id="KW-1185">Reference proteome</keyword>
<proteinExistence type="predicted"/>
<name>A0ABW3QL07_9BACT</name>
<evidence type="ECO:0000313" key="1">
    <source>
        <dbReference type="EMBL" id="MFD1143699.1"/>
    </source>
</evidence>
<gene>
    <name evidence="1" type="ORF">ACFQ4C_21400</name>
</gene>
<dbReference type="EMBL" id="JBHTLP010000018">
    <property type="protein sequence ID" value="MFD1143699.1"/>
    <property type="molecule type" value="Genomic_DNA"/>
</dbReference>
<organism evidence="1 2">
    <name type="scientific">Larkinella insperata</name>
    <dbReference type="NCBI Taxonomy" id="332158"/>
    <lineage>
        <taxon>Bacteria</taxon>
        <taxon>Pseudomonadati</taxon>
        <taxon>Bacteroidota</taxon>
        <taxon>Cytophagia</taxon>
        <taxon>Cytophagales</taxon>
        <taxon>Spirosomataceae</taxon>
        <taxon>Larkinella</taxon>
    </lineage>
</organism>
<sequence>MTLYFFLRDSDSPCVCCAELEIQLDVLNSFLAIGHVLESAYLLDDNGTRLDLPIGAFDGLPVTNSIRNLTLEFQHLLEV</sequence>
<dbReference type="RefSeq" id="WP_379884652.1">
    <property type="nucleotide sequence ID" value="NZ_JBHTLP010000018.1"/>
</dbReference>
<evidence type="ECO:0000313" key="2">
    <source>
        <dbReference type="Proteomes" id="UP001597116"/>
    </source>
</evidence>
<accession>A0ABW3QL07</accession>
<dbReference type="Proteomes" id="UP001597116">
    <property type="component" value="Unassembled WGS sequence"/>
</dbReference>
<reference evidence="2" key="1">
    <citation type="journal article" date="2019" name="Int. J. Syst. Evol. Microbiol.">
        <title>The Global Catalogue of Microorganisms (GCM) 10K type strain sequencing project: providing services to taxonomists for standard genome sequencing and annotation.</title>
        <authorList>
            <consortium name="The Broad Institute Genomics Platform"/>
            <consortium name="The Broad Institute Genome Sequencing Center for Infectious Disease"/>
            <person name="Wu L."/>
            <person name="Ma J."/>
        </authorList>
    </citation>
    <scope>NUCLEOTIDE SEQUENCE [LARGE SCALE GENOMIC DNA]</scope>
    <source>
        <strain evidence="2">CCUG 55608</strain>
    </source>
</reference>